<dbReference type="SMART" id="SM00419">
    <property type="entry name" value="HTH_CRP"/>
    <property type="match status" value="1"/>
</dbReference>
<dbReference type="InterPro" id="IPR012318">
    <property type="entry name" value="HTH_CRP"/>
</dbReference>
<dbReference type="eggNOG" id="COG0664">
    <property type="taxonomic scope" value="Bacteria"/>
</dbReference>
<dbReference type="Gene3D" id="1.10.10.10">
    <property type="entry name" value="Winged helix-like DNA-binding domain superfamily/Winged helix DNA-binding domain"/>
    <property type="match status" value="1"/>
</dbReference>
<keyword evidence="1" id="KW-0805">Transcription regulation</keyword>
<keyword evidence="3" id="KW-0804">Transcription</keyword>
<name>E6V355_VARPE</name>
<dbReference type="EMBL" id="CP002417">
    <property type="protein sequence ID" value="ADU39194.1"/>
    <property type="molecule type" value="Genomic_DNA"/>
</dbReference>
<dbReference type="GO" id="GO:0006355">
    <property type="term" value="P:regulation of DNA-templated transcription"/>
    <property type="evidence" value="ECO:0007669"/>
    <property type="project" value="InterPro"/>
</dbReference>
<dbReference type="AlphaFoldDB" id="E6V355"/>
<dbReference type="Pfam" id="PF13545">
    <property type="entry name" value="HTH_Crp_2"/>
    <property type="match status" value="1"/>
</dbReference>
<proteinExistence type="predicted"/>
<dbReference type="GO" id="GO:0003677">
    <property type="term" value="F:DNA binding"/>
    <property type="evidence" value="ECO:0007669"/>
    <property type="project" value="UniProtKB-KW"/>
</dbReference>
<dbReference type="OrthoDB" id="8845726at2"/>
<dbReference type="KEGG" id="vpe:Varpa_5034"/>
<accession>E6V355</accession>
<dbReference type="RefSeq" id="WP_013543402.1">
    <property type="nucleotide sequence ID" value="NC_014931.1"/>
</dbReference>
<protein>
    <submittedName>
        <fullName evidence="5">Transcriptional regulator, Crp/Fnr family</fullName>
    </submittedName>
</protein>
<sequence length="275" mass="30626">MANLAMLAKQNRASATGATEEKLVTGRYIPSNKQLMERAFRQLRGFAAWPDIAMSQLLVASVLTWHKRGDLVSAGTPLPKILLVVEGHLMFSEGDIHSPRRLGMILRGPGDLLGFWHMLNAKERVLTYFAQTDALVIHVPGNTVFELLDEEPERWKEMSHFLLGKEREAMDLAAGQVVGAFKNRLGLTVHQLASLYGVRDASDHIHLRLTQHDLAEILCVSRQLVSEALKSWTSAGILQMEYNGIQVLDLKALAEPYPAVENQEGRSRENDGLAK</sequence>
<dbReference type="HOGENOM" id="CLU_1199378_0_0_4"/>
<dbReference type="SUPFAM" id="SSF51206">
    <property type="entry name" value="cAMP-binding domain-like"/>
    <property type="match status" value="1"/>
</dbReference>
<evidence type="ECO:0000256" key="1">
    <source>
        <dbReference type="ARBA" id="ARBA00023015"/>
    </source>
</evidence>
<evidence type="ECO:0000313" key="5">
    <source>
        <dbReference type="EMBL" id="ADU39194.1"/>
    </source>
</evidence>
<gene>
    <name evidence="5" type="ordered locus">Varpa_5034</name>
</gene>
<dbReference type="InterPro" id="IPR018490">
    <property type="entry name" value="cNMP-bd_dom_sf"/>
</dbReference>
<dbReference type="InterPro" id="IPR014710">
    <property type="entry name" value="RmlC-like_jellyroll"/>
</dbReference>
<dbReference type="Gene3D" id="2.60.120.10">
    <property type="entry name" value="Jelly Rolls"/>
    <property type="match status" value="1"/>
</dbReference>
<feature type="domain" description="HTH crp-type" evidence="4">
    <location>
        <begin position="179"/>
        <end position="251"/>
    </location>
</feature>
<dbReference type="InterPro" id="IPR036390">
    <property type="entry name" value="WH_DNA-bd_sf"/>
</dbReference>
<organism evidence="5 6">
    <name type="scientific">Variovorax paradoxus (strain EPS)</name>
    <dbReference type="NCBI Taxonomy" id="595537"/>
    <lineage>
        <taxon>Bacteria</taxon>
        <taxon>Pseudomonadati</taxon>
        <taxon>Pseudomonadota</taxon>
        <taxon>Betaproteobacteria</taxon>
        <taxon>Burkholderiales</taxon>
        <taxon>Comamonadaceae</taxon>
        <taxon>Variovorax</taxon>
    </lineage>
</organism>
<dbReference type="PROSITE" id="PS51063">
    <property type="entry name" value="HTH_CRP_2"/>
    <property type="match status" value="1"/>
</dbReference>
<keyword evidence="2" id="KW-0238">DNA-binding</keyword>
<dbReference type="SUPFAM" id="SSF46785">
    <property type="entry name" value="Winged helix' DNA-binding domain"/>
    <property type="match status" value="1"/>
</dbReference>
<reference evidence="6" key="1">
    <citation type="submission" date="2010-12" db="EMBL/GenBank/DDBJ databases">
        <title>Complete sequence of Variovorax paradoxus EPS.</title>
        <authorList>
            <consortium name="US DOE Joint Genome Institute"/>
            <person name="Lucas S."/>
            <person name="Copeland A."/>
            <person name="Lapidus A."/>
            <person name="Cheng J.-F."/>
            <person name="Goodwin L."/>
            <person name="Pitluck S."/>
            <person name="Teshima H."/>
            <person name="Detter J.C."/>
            <person name="Han C."/>
            <person name="Tapia R."/>
            <person name="Land M."/>
            <person name="Hauser L."/>
            <person name="Kyrpides N."/>
            <person name="Ivanova N."/>
            <person name="Ovchinnikova G."/>
            <person name="Orwin P."/>
            <person name="Han J.-I.G."/>
            <person name="Woyke T."/>
        </authorList>
    </citation>
    <scope>NUCLEOTIDE SEQUENCE [LARGE SCALE GENOMIC DNA]</scope>
    <source>
        <strain evidence="6">EPS</strain>
    </source>
</reference>
<evidence type="ECO:0000256" key="3">
    <source>
        <dbReference type="ARBA" id="ARBA00023163"/>
    </source>
</evidence>
<dbReference type="STRING" id="595537.Varpa_5034"/>
<evidence type="ECO:0000313" key="6">
    <source>
        <dbReference type="Proteomes" id="UP000008917"/>
    </source>
</evidence>
<reference evidence="5 6" key="2">
    <citation type="journal article" date="2013" name="Genome Announc.">
        <title>Genome of the Root-Associated Plant Growth-Promoting Bacterium Variovorax paradoxus Strain EPS.</title>
        <authorList>
            <person name="Han J.I."/>
            <person name="Spain J.C."/>
            <person name="Leadbetter J.R."/>
            <person name="Ovchinnikova G."/>
            <person name="Goodwin L.A."/>
            <person name="Han C.S."/>
            <person name="Woyke T."/>
            <person name="Davenport K.W."/>
            <person name="Orwin P.M."/>
        </authorList>
    </citation>
    <scope>NUCLEOTIDE SEQUENCE [LARGE SCALE GENOMIC DNA]</scope>
    <source>
        <strain evidence="5 6">EPS</strain>
    </source>
</reference>
<evidence type="ECO:0000256" key="2">
    <source>
        <dbReference type="ARBA" id="ARBA00023125"/>
    </source>
</evidence>
<evidence type="ECO:0000259" key="4">
    <source>
        <dbReference type="PROSITE" id="PS51063"/>
    </source>
</evidence>
<dbReference type="InterPro" id="IPR036388">
    <property type="entry name" value="WH-like_DNA-bd_sf"/>
</dbReference>
<dbReference type="Proteomes" id="UP000008917">
    <property type="component" value="Chromosome"/>
</dbReference>